<keyword evidence="5" id="KW-0804">Transcription</keyword>
<dbReference type="InterPro" id="IPR046757">
    <property type="entry name" value="YL1_N"/>
</dbReference>
<evidence type="ECO:0000313" key="9">
    <source>
        <dbReference type="EMBL" id="KFD50962.1"/>
    </source>
</evidence>
<gene>
    <name evidence="9" type="ORF">M513_08144</name>
    <name evidence="10" type="ORF">M514_08144</name>
</gene>
<comment type="similarity">
    <text evidence="2">Belongs to the Mediator complex subunit 7 family.</text>
</comment>
<dbReference type="EMBL" id="KL363245">
    <property type="protein sequence ID" value="KFD50962.1"/>
    <property type="molecule type" value="Genomic_DNA"/>
</dbReference>
<feature type="compositionally biased region" description="Acidic residues" evidence="7">
    <location>
        <begin position="329"/>
        <end position="339"/>
    </location>
</feature>
<evidence type="ECO:0000256" key="5">
    <source>
        <dbReference type="ARBA" id="ARBA00023163"/>
    </source>
</evidence>
<comment type="subcellular location">
    <subcellularLocation>
        <location evidence="1">Nucleus</location>
    </subcellularLocation>
</comment>
<dbReference type="GO" id="GO:0006357">
    <property type="term" value="P:regulation of transcription by RNA polymerase II"/>
    <property type="evidence" value="ECO:0007669"/>
    <property type="project" value="InterPro"/>
</dbReference>
<dbReference type="PANTHER" id="PTHR21428:SF11">
    <property type="entry name" value="MEDIATOR OF RNA POLYMERASE II TRANSCRIPTION SUBUNIT 7"/>
    <property type="match status" value="1"/>
</dbReference>
<dbReference type="EMBL" id="KL367480">
    <property type="protein sequence ID" value="KFD71887.1"/>
    <property type="molecule type" value="Genomic_DNA"/>
</dbReference>
<dbReference type="SUPFAM" id="SSF140718">
    <property type="entry name" value="Mediator hinge subcomplex-like"/>
    <property type="match status" value="1"/>
</dbReference>
<reference evidence="9 11" key="1">
    <citation type="journal article" date="2014" name="Nat. Genet.">
        <title>Genome and transcriptome of the porcine whipworm Trichuris suis.</title>
        <authorList>
            <person name="Jex A.R."/>
            <person name="Nejsum P."/>
            <person name="Schwarz E.M."/>
            <person name="Hu L."/>
            <person name="Young N.D."/>
            <person name="Hall R.S."/>
            <person name="Korhonen P.K."/>
            <person name="Liao S."/>
            <person name="Thamsborg S."/>
            <person name="Xia J."/>
            <person name="Xu P."/>
            <person name="Wang S."/>
            <person name="Scheerlinck J.P."/>
            <person name="Hofmann A."/>
            <person name="Sternberg P.W."/>
            <person name="Wang J."/>
            <person name="Gasser R.B."/>
        </authorList>
    </citation>
    <scope>NUCLEOTIDE SEQUENCE [LARGE SCALE GENOMIC DNA]</scope>
    <source>
        <strain evidence="10">DCEP-RM93F</strain>
        <strain evidence="9">DCEP-RM93M</strain>
    </source>
</reference>
<keyword evidence="6" id="KW-0539">Nucleus</keyword>
<keyword evidence="11" id="KW-1185">Reference proteome</keyword>
<feature type="region of interest" description="Disordered" evidence="7">
    <location>
        <begin position="329"/>
        <end position="380"/>
    </location>
</feature>
<evidence type="ECO:0000256" key="2">
    <source>
        <dbReference type="ARBA" id="ARBA00009994"/>
    </source>
</evidence>
<sequence>MCASTLRGVLYGDLSPIERGAMNERTNLVSSFPSPPIHYISQYTDKNVEDGIALPPPAPIQGTYTMFGAQYSTDEPIVQPLESQCIRRLYPSGANFDRRQELKKLNHSIVANFLDLVELLIRCPSSPERERKIEDLNLLFINFHHLINEYRPHQARETLKLMLDVQCQQRLNMVDRFQEQSKLVASKLVCCLEGIPENLEVSFMKDASLFRIWNQCFQCHDNLDPQVVTEQKPKIREANPSDLLLCRMADEMSAYNRVLWNQFWLSFASPKEQLLVLTVFDFGRWGIISGIMSSRPRRANAGGQMKELMAKLDVEEFYSNTYGGFVEEEEDGNFSEEEQSLASSESNIETEEEAILDSGEIYDQSEDDEEQGKSKRKPRLKIPIKYKFRDPFGPKRKASEITGPSYKRRRIVNENDQHAPVAHEKHLRKTTLEKSAEAVRRRTAAKRRKRHCTRVRSVALTQEERLDEARITEKLNEQSLKRFCEFQLEEKKKRSERKVEEILPPYIRFVSSFEPAIPSLANAGNGEDDDRKMLQNSVIFSDEQLFKETFSCWKKIPKIPEQKRCVIFGTPANYIDPVTQLPFSNVAAYKKLRELYGKKRQQD</sequence>
<dbReference type="InterPro" id="IPR044888">
    <property type="entry name" value="Mediatior_Med7_sf"/>
</dbReference>
<dbReference type="InterPro" id="IPR037212">
    <property type="entry name" value="Med7/Med21-like"/>
</dbReference>
<proteinExistence type="inferred from homology"/>
<dbReference type="SMART" id="SM00993">
    <property type="entry name" value="YL1_C"/>
    <property type="match status" value="1"/>
</dbReference>
<dbReference type="GO" id="GO:0070847">
    <property type="term" value="C:core mediator complex"/>
    <property type="evidence" value="ECO:0007669"/>
    <property type="project" value="TreeGrafter"/>
</dbReference>
<dbReference type="Pfam" id="PF05764">
    <property type="entry name" value="YL1"/>
    <property type="match status" value="1"/>
</dbReference>
<dbReference type="AlphaFoldDB" id="A0A085M166"/>
<evidence type="ECO:0000256" key="7">
    <source>
        <dbReference type="SAM" id="MobiDB-lite"/>
    </source>
</evidence>
<evidence type="ECO:0000256" key="1">
    <source>
        <dbReference type="ARBA" id="ARBA00004123"/>
    </source>
</evidence>
<dbReference type="Gene3D" id="6.10.140.200">
    <property type="match status" value="1"/>
</dbReference>
<dbReference type="Pfam" id="PF05983">
    <property type="entry name" value="Med7"/>
    <property type="match status" value="1"/>
</dbReference>
<evidence type="ECO:0000313" key="10">
    <source>
        <dbReference type="EMBL" id="KFD71887.1"/>
    </source>
</evidence>
<protein>
    <recommendedName>
        <fullName evidence="3">Vacuolar protein sorting-associated protein 72 homolog</fullName>
    </recommendedName>
</protein>
<evidence type="ECO:0000256" key="4">
    <source>
        <dbReference type="ARBA" id="ARBA00023015"/>
    </source>
</evidence>
<accession>A0A085M166</accession>
<dbReference type="PANTHER" id="PTHR21428">
    <property type="entry name" value="MEDIATOR OF RNA POLYMERASE II TRANSCRIPTION SUBUNIT 7"/>
    <property type="match status" value="1"/>
</dbReference>
<dbReference type="GO" id="GO:0003712">
    <property type="term" value="F:transcription coregulator activity"/>
    <property type="evidence" value="ECO:0007669"/>
    <property type="project" value="InterPro"/>
</dbReference>
<name>A0A085M166_9BILA</name>
<dbReference type="GO" id="GO:0016592">
    <property type="term" value="C:mediator complex"/>
    <property type="evidence" value="ECO:0007669"/>
    <property type="project" value="InterPro"/>
</dbReference>
<organism evidence="9 11">
    <name type="scientific">Trichuris suis</name>
    <name type="common">pig whipworm</name>
    <dbReference type="NCBI Taxonomy" id="68888"/>
    <lineage>
        <taxon>Eukaryota</taxon>
        <taxon>Metazoa</taxon>
        <taxon>Ecdysozoa</taxon>
        <taxon>Nematoda</taxon>
        <taxon>Enoplea</taxon>
        <taxon>Dorylaimia</taxon>
        <taxon>Trichinellida</taxon>
        <taxon>Trichuridae</taxon>
        <taxon>Trichuris</taxon>
    </lineage>
</organism>
<evidence type="ECO:0000256" key="6">
    <source>
        <dbReference type="ARBA" id="ARBA00023242"/>
    </source>
</evidence>
<evidence type="ECO:0000256" key="3">
    <source>
        <dbReference type="ARBA" id="ARBA00020000"/>
    </source>
</evidence>
<dbReference type="InterPro" id="IPR009244">
    <property type="entry name" value="Mediatior_Med7"/>
</dbReference>
<feature type="domain" description="Vps72/YL1 C-terminal" evidence="8">
    <location>
        <begin position="563"/>
        <end position="592"/>
    </location>
</feature>
<evidence type="ECO:0000259" key="8">
    <source>
        <dbReference type="SMART" id="SM00993"/>
    </source>
</evidence>
<evidence type="ECO:0000313" key="11">
    <source>
        <dbReference type="Proteomes" id="UP000030764"/>
    </source>
</evidence>
<dbReference type="Proteomes" id="UP000030764">
    <property type="component" value="Unassembled WGS sequence"/>
</dbReference>
<keyword evidence="4" id="KW-0805">Transcription regulation</keyword>
<dbReference type="Pfam" id="PF08265">
    <property type="entry name" value="YL1_C"/>
    <property type="match status" value="1"/>
</dbReference>
<dbReference type="Proteomes" id="UP000030758">
    <property type="component" value="Unassembled WGS sequence"/>
</dbReference>
<dbReference type="InterPro" id="IPR013272">
    <property type="entry name" value="Vps72/YL1_C"/>
</dbReference>